<name>A0A2Z7CN41_9LAMI</name>
<dbReference type="OrthoDB" id="1741306at2759"/>
<evidence type="ECO:0000313" key="2">
    <source>
        <dbReference type="EMBL" id="KZV46129.1"/>
    </source>
</evidence>
<evidence type="ECO:0000256" key="1">
    <source>
        <dbReference type="SAM" id="MobiDB-lite"/>
    </source>
</evidence>
<dbReference type="EMBL" id="KQ995704">
    <property type="protein sequence ID" value="KZV46129.1"/>
    <property type="molecule type" value="Genomic_DNA"/>
</dbReference>
<dbReference type="AlphaFoldDB" id="A0A2Z7CN41"/>
<gene>
    <name evidence="2" type="ORF">F511_13498</name>
</gene>
<accession>A0A2Z7CN41</accession>
<dbReference type="Proteomes" id="UP000250235">
    <property type="component" value="Unassembled WGS sequence"/>
</dbReference>
<evidence type="ECO:0000313" key="3">
    <source>
        <dbReference type="Proteomes" id="UP000250235"/>
    </source>
</evidence>
<proteinExistence type="predicted"/>
<reference evidence="2 3" key="1">
    <citation type="journal article" date="2015" name="Proc. Natl. Acad. Sci. U.S.A.">
        <title>The resurrection genome of Boea hygrometrica: A blueprint for survival of dehydration.</title>
        <authorList>
            <person name="Xiao L."/>
            <person name="Yang G."/>
            <person name="Zhang L."/>
            <person name="Yang X."/>
            <person name="Zhao S."/>
            <person name="Ji Z."/>
            <person name="Zhou Q."/>
            <person name="Hu M."/>
            <person name="Wang Y."/>
            <person name="Chen M."/>
            <person name="Xu Y."/>
            <person name="Jin H."/>
            <person name="Xiao X."/>
            <person name="Hu G."/>
            <person name="Bao F."/>
            <person name="Hu Y."/>
            <person name="Wan P."/>
            <person name="Li L."/>
            <person name="Deng X."/>
            <person name="Kuang T."/>
            <person name="Xiang C."/>
            <person name="Zhu J.K."/>
            <person name="Oliver M.J."/>
            <person name="He Y."/>
        </authorList>
    </citation>
    <scope>NUCLEOTIDE SEQUENCE [LARGE SCALE GENOMIC DNA]</scope>
    <source>
        <strain evidence="3">cv. XS01</strain>
    </source>
</reference>
<sequence length="399" mass="44783">MNFWGATVTPKSKQARGYAVQICILLKNAPDLELGESKEFPPLKILTAKTVGTYISKNKNIFVDVDEPTVEQSAEKKKAVSKKRPATTVEAPIVKRKRKTGRAAPEAKSLALVIVAQEAIPIQMVSVCDPSCSKTQSTKEEVEAAKQMETDMEEPSLTRSDDIIVEITKRSIAVNDEDDNLDGAENEIARKMASFIAPKQFLKEPLRSGEDDDISGSKQPNKSKYDEESMSIEDILKQIPEGIMLPSLTAVEPTRIKFGLGIEIPGFNEGDWYKASLGLLHQTRGRRLLLRRMKKRASCPGDVHAEGGMRLRSVVELEDFAIFVQLIGLRSSADRFIKTNQQMLLSRSADIVLSLQRVFAKKCKRQRFDKLERRRRGHCFISADEDFSRLFVEEVQQLV</sequence>
<keyword evidence="3" id="KW-1185">Reference proteome</keyword>
<feature type="region of interest" description="Disordered" evidence="1">
    <location>
        <begin position="205"/>
        <end position="229"/>
    </location>
</feature>
<organism evidence="2 3">
    <name type="scientific">Dorcoceras hygrometricum</name>
    <dbReference type="NCBI Taxonomy" id="472368"/>
    <lineage>
        <taxon>Eukaryota</taxon>
        <taxon>Viridiplantae</taxon>
        <taxon>Streptophyta</taxon>
        <taxon>Embryophyta</taxon>
        <taxon>Tracheophyta</taxon>
        <taxon>Spermatophyta</taxon>
        <taxon>Magnoliopsida</taxon>
        <taxon>eudicotyledons</taxon>
        <taxon>Gunneridae</taxon>
        <taxon>Pentapetalae</taxon>
        <taxon>asterids</taxon>
        <taxon>lamiids</taxon>
        <taxon>Lamiales</taxon>
        <taxon>Gesneriaceae</taxon>
        <taxon>Didymocarpoideae</taxon>
        <taxon>Trichosporeae</taxon>
        <taxon>Loxocarpinae</taxon>
        <taxon>Dorcoceras</taxon>
    </lineage>
</organism>
<protein>
    <submittedName>
        <fullName evidence="2">Splicing factor 3B subunit 1-like</fullName>
    </submittedName>
</protein>